<evidence type="ECO:0000256" key="7">
    <source>
        <dbReference type="SAM" id="SignalP"/>
    </source>
</evidence>
<dbReference type="AlphaFoldDB" id="A0A1B6LNX8"/>
<feature type="chain" id="PRO_5008587567" description="Sodium/potassium-transporting ATPase subunit beta" evidence="7">
    <location>
        <begin position="31"/>
        <end position="254"/>
    </location>
</feature>
<dbReference type="PANTHER" id="PTHR11523:SF28">
    <property type="entry name" value="NA_K-ATPASE BETA SUBUNIT ISOFORM 4-RELATED"/>
    <property type="match status" value="1"/>
</dbReference>
<evidence type="ECO:0000256" key="5">
    <source>
        <dbReference type="ARBA" id="ARBA00022989"/>
    </source>
</evidence>
<organism evidence="8">
    <name type="scientific">Graphocephala atropunctata</name>
    <dbReference type="NCBI Taxonomy" id="36148"/>
    <lineage>
        <taxon>Eukaryota</taxon>
        <taxon>Metazoa</taxon>
        <taxon>Ecdysozoa</taxon>
        <taxon>Arthropoda</taxon>
        <taxon>Hexapoda</taxon>
        <taxon>Insecta</taxon>
        <taxon>Pterygota</taxon>
        <taxon>Neoptera</taxon>
        <taxon>Paraneoptera</taxon>
        <taxon>Hemiptera</taxon>
        <taxon>Auchenorrhyncha</taxon>
        <taxon>Membracoidea</taxon>
        <taxon>Cicadellidae</taxon>
        <taxon>Cicadellinae</taxon>
        <taxon>Cicadellini</taxon>
        <taxon>Graphocephala</taxon>
    </lineage>
</organism>
<evidence type="ECO:0000313" key="8">
    <source>
        <dbReference type="EMBL" id="JAT25234.1"/>
    </source>
</evidence>
<evidence type="ECO:0008006" key="9">
    <source>
        <dbReference type="Google" id="ProtNLM"/>
    </source>
</evidence>
<feature type="signal peptide" evidence="7">
    <location>
        <begin position="1"/>
        <end position="30"/>
    </location>
</feature>
<dbReference type="PANTHER" id="PTHR11523">
    <property type="entry name" value="SODIUM/POTASSIUM-DEPENDENT ATPASE BETA SUBUNIT"/>
    <property type="match status" value="1"/>
</dbReference>
<sequence length="254" mass="28575">VASPLLPMALSTSLVLGILLALASLNLAHSEEIKLVVHPTPPDERDDLIWFNVTTSDSWSNHLDNFIEVYRTPQLAPGRADNLVRCDWNTPPPPGKVCHINTESFAPCVTTNYFGYRHMKPCIFLQLVTEKGWKPKYYNDLKTLPVMPRNLRNYIHDKSVEPHTWETVWVSCDGETAADKEFIGPVRYIPGPGVPGFHFPYTGQKGYLPPLVAVQFEMPQAGVVISVECKTWAANIKPHKDKPIGTIKFQLMID</sequence>
<evidence type="ECO:0000256" key="6">
    <source>
        <dbReference type="ARBA" id="ARBA00023136"/>
    </source>
</evidence>
<feature type="non-terminal residue" evidence="8">
    <location>
        <position position="1"/>
    </location>
</feature>
<keyword evidence="3" id="KW-0812">Transmembrane</keyword>
<comment type="similarity">
    <text evidence="2">Belongs to the X(+)/potassium ATPases subunit beta family.</text>
</comment>
<keyword evidence="7" id="KW-0732">Signal</keyword>
<gene>
    <name evidence="8" type="ORF">g.3288</name>
</gene>
<dbReference type="GO" id="GO:0036376">
    <property type="term" value="P:sodium ion export across plasma membrane"/>
    <property type="evidence" value="ECO:0007669"/>
    <property type="project" value="TreeGrafter"/>
</dbReference>
<dbReference type="InterPro" id="IPR038702">
    <property type="entry name" value="Na/K_ATPase_sub_beta_sf"/>
</dbReference>
<accession>A0A1B6LNX8</accession>
<keyword evidence="4" id="KW-0735">Signal-anchor</keyword>
<dbReference type="GO" id="GO:0030007">
    <property type="term" value="P:intracellular potassium ion homeostasis"/>
    <property type="evidence" value="ECO:0007669"/>
    <property type="project" value="TreeGrafter"/>
</dbReference>
<comment type="subcellular location">
    <subcellularLocation>
        <location evidence="1">Membrane</location>
        <topology evidence="1">Single-pass type II membrane protein</topology>
    </subcellularLocation>
</comment>
<keyword evidence="5" id="KW-1133">Transmembrane helix</keyword>
<name>A0A1B6LNX8_9HEMI</name>
<evidence type="ECO:0000256" key="1">
    <source>
        <dbReference type="ARBA" id="ARBA00004606"/>
    </source>
</evidence>
<dbReference type="GO" id="GO:0001671">
    <property type="term" value="F:ATPase activator activity"/>
    <property type="evidence" value="ECO:0007669"/>
    <property type="project" value="TreeGrafter"/>
</dbReference>
<keyword evidence="6" id="KW-0472">Membrane</keyword>
<proteinExistence type="inferred from homology"/>
<evidence type="ECO:0000256" key="3">
    <source>
        <dbReference type="ARBA" id="ARBA00022692"/>
    </source>
</evidence>
<dbReference type="InterPro" id="IPR000402">
    <property type="entry name" value="Na/K_ATPase_sub_beta"/>
</dbReference>
<dbReference type="GO" id="GO:1990573">
    <property type="term" value="P:potassium ion import across plasma membrane"/>
    <property type="evidence" value="ECO:0007669"/>
    <property type="project" value="TreeGrafter"/>
</dbReference>
<evidence type="ECO:0000256" key="4">
    <source>
        <dbReference type="ARBA" id="ARBA00022968"/>
    </source>
</evidence>
<dbReference type="EMBL" id="GEBQ01014743">
    <property type="protein sequence ID" value="JAT25234.1"/>
    <property type="molecule type" value="Transcribed_RNA"/>
</dbReference>
<protein>
    <recommendedName>
        <fullName evidence="9">Sodium/potassium-transporting ATPase subunit beta</fullName>
    </recommendedName>
</protein>
<evidence type="ECO:0000256" key="2">
    <source>
        <dbReference type="ARBA" id="ARBA00005876"/>
    </source>
</evidence>
<dbReference type="Pfam" id="PF00287">
    <property type="entry name" value="Na_K-ATPase"/>
    <property type="match status" value="1"/>
</dbReference>
<reference evidence="8" key="1">
    <citation type="submission" date="2015-11" db="EMBL/GenBank/DDBJ databases">
        <title>De novo transcriptome assembly of four potential Pierce s Disease insect vectors from Arizona vineyards.</title>
        <authorList>
            <person name="Tassone E.E."/>
        </authorList>
    </citation>
    <scope>NUCLEOTIDE SEQUENCE</scope>
</reference>
<dbReference type="GO" id="GO:0005890">
    <property type="term" value="C:sodium:potassium-exchanging ATPase complex"/>
    <property type="evidence" value="ECO:0007669"/>
    <property type="project" value="InterPro"/>
</dbReference>
<dbReference type="GO" id="GO:0006883">
    <property type="term" value="P:intracellular sodium ion homeostasis"/>
    <property type="evidence" value="ECO:0007669"/>
    <property type="project" value="TreeGrafter"/>
</dbReference>
<dbReference type="Gene3D" id="2.60.40.1660">
    <property type="entry name" value="Na, k-atpase alpha subunit"/>
    <property type="match status" value="1"/>
</dbReference>